<accession>A0A504YRH5</accession>
<dbReference type="EMBL" id="SUNJ01006336">
    <property type="protein sequence ID" value="TPP62881.1"/>
    <property type="molecule type" value="Genomic_DNA"/>
</dbReference>
<proteinExistence type="predicted"/>
<name>A0A504YRH5_FASGI</name>
<evidence type="ECO:0000313" key="1">
    <source>
        <dbReference type="EMBL" id="TPP62881.1"/>
    </source>
</evidence>
<protein>
    <submittedName>
        <fullName evidence="1">Uncharacterized protein</fullName>
    </submittedName>
</protein>
<comment type="caution">
    <text evidence="1">The sequence shown here is derived from an EMBL/GenBank/DDBJ whole genome shotgun (WGS) entry which is preliminary data.</text>
</comment>
<sequence length="132" mass="15087">MFYSLQPGDVLVLFMKVRNPNDLPLAEQSCLSKTRVNRQMEMSRLQDSSRNECSPQYGVLETNPCVRSQSFCHQWSGRHLGTSRKMWRKTTYIQSLQKLSDCGTVLDVEYVLSEPPFLSCTCIRSVGQLAMS</sequence>
<dbReference type="AlphaFoldDB" id="A0A504YRH5"/>
<organism evidence="1 2">
    <name type="scientific">Fasciola gigantica</name>
    <name type="common">Giant liver fluke</name>
    <dbReference type="NCBI Taxonomy" id="46835"/>
    <lineage>
        <taxon>Eukaryota</taxon>
        <taxon>Metazoa</taxon>
        <taxon>Spiralia</taxon>
        <taxon>Lophotrochozoa</taxon>
        <taxon>Platyhelminthes</taxon>
        <taxon>Trematoda</taxon>
        <taxon>Digenea</taxon>
        <taxon>Plagiorchiida</taxon>
        <taxon>Echinostomata</taxon>
        <taxon>Echinostomatoidea</taxon>
        <taxon>Fasciolidae</taxon>
        <taxon>Fasciola</taxon>
    </lineage>
</organism>
<dbReference type="Proteomes" id="UP000316759">
    <property type="component" value="Unassembled WGS sequence"/>
</dbReference>
<evidence type="ECO:0000313" key="2">
    <source>
        <dbReference type="Proteomes" id="UP000316759"/>
    </source>
</evidence>
<keyword evidence="2" id="KW-1185">Reference proteome</keyword>
<gene>
    <name evidence="1" type="ORF">FGIG_05308</name>
</gene>
<reference evidence="1 2" key="1">
    <citation type="submission" date="2019-04" db="EMBL/GenBank/DDBJ databases">
        <title>Annotation for the trematode Fasciola gigantica.</title>
        <authorList>
            <person name="Choi Y.-J."/>
        </authorList>
    </citation>
    <scope>NUCLEOTIDE SEQUENCE [LARGE SCALE GENOMIC DNA]</scope>
    <source>
        <strain evidence="1">Uganda_cow_1</strain>
    </source>
</reference>